<accession>A0A0E9N7R0</accession>
<reference evidence="1 2" key="1">
    <citation type="submission" date="2015-04" db="EMBL/GenBank/DDBJ databases">
        <title>Whole genome shotgun sequence of Flavihumibacter petaseus NBRC 106054.</title>
        <authorList>
            <person name="Miyazawa S."/>
            <person name="Hosoyama A."/>
            <person name="Hashimoto M."/>
            <person name="Noguchi M."/>
            <person name="Tsuchikane K."/>
            <person name="Ohji S."/>
            <person name="Yamazoe A."/>
            <person name="Ichikawa N."/>
            <person name="Kimura A."/>
            <person name="Fujita N."/>
        </authorList>
    </citation>
    <scope>NUCLEOTIDE SEQUENCE [LARGE SCALE GENOMIC DNA]</scope>
    <source>
        <strain evidence="1 2">NBRC 106054</strain>
    </source>
</reference>
<name>A0A0E9N7R0_9BACT</name>
<proteinExistence type="predicted"/>
<keyword evidence="2" id="KW-1185">Reference proteome</keyword>
<sequence>MSEAWVIELELFLGMRKDETLKYFCGETIINTLFGEEPITYKKDQAIEKSAKTLISVINNNRWPNQKNGPK</sequence>
<evidence type="ECO:0000313" key="2">
    <source>
        <dbReference type="Proteomes" id="UP000033121"/>
    </source>
</evidence>
<dbReference type="EMBL" id="BBWV01000005">
    <property type="protein sequence ID" value="GAO45380.1"/>
    <property type="molecule type" value="Genomic_DNA"/>
</dbReference>
<dbReference type="Proteomes" id="UP000033121">
    <property type="component" value="Unassembled WGS sequence"/>
</dbReference>
<organism evidence="1 2">
    <name type="scientific">Flavihumibacter petaseus NBRC 106054</name>
    <dbReference type="NCBI Taxonomy" id="1220578"/>
    <lineage>
        <taxon>Bacteria</taxon>
        <taxon>Pseudomonadati</taxon>
        <taxon>Bacteroidota</taxon>
        <taxon>Chitinophagia</taxon>
        <taxon>Chitinophagales</taxon>
        <taxon>Chitinophagaceae</taxon>
        <taxon>Flavihumibacter</taxon>
    </lineage>
</organism>
<protein>
    <submittedName>
        <fullName evidence="1">Uncharacterized protein</fullName>
    </submittedName>
</protein>
<dbReference type="STRING" id="1220578.FPE01S_05_00770"/>
<comment type="caution">
    <text evidence="1">The sequence shown here is derived from an EMBL/GenBank/DDBJ whole genome shotgun (WGS) entry which is preliminary data.</text>
</comment>
<evidence type="ECO:0000313" key="1">
    <source>
        <dbReference type="EMBL" id="GAO45380.1"/>
    </source>
</evidence>
<gene>
    <name evidence="1" type="ORF">FPE01S_05_00770</name>
</gene>
<dbReference type="AlphaFoldDB" id="A0A0E9N7R0"/>